<evidence type="ECO:0000259" key="2">
    <source>
        <dbReference type="Pfam" id="PF25319"/>
    </source>
</evidence>
<dbReference type="Proteomes" id="UP001596215">
    <property type="component" value="Unassembled WGS sequence"/>
</dbReference>
<evidence type="ECO:0000313" key="4">
    <source>
        <dbReference type="Proteomes" id="UP001596215"/>
    </source>
</evidence>
<keyword evidence="4" id="KW-1185">Reference proteome</keyword>
<dbReference type="EMBL" id="JBHSUC010000004">
    <property type="protein sequence ID" value="MFC6361569.1"/>
    <property type="molecule type" value="Genomic_DNA"/>
</dbReference>
<feature type="transmembrane region" description="Helical" evidence="1">
    <location>
        <begin position="17"/>
        <end position="37"/>
    </location>
</feature>
<keyword evidence="1" id="KW-0472">Membrane</keyword>
<gene>
    <name evidence="3" type="ORF">ACFP73_05555</name>
</gene>
<organism evidence="3 4">
    <name type="scientific">Tatumella punctata</name>
    <dbReference type="NCBI Taxonomy" id="399969"/>
    <lineage>
        <taxon>Bacteria</taxon>
        <taxon>Pseudomonadati</taxon>
        <taxon>Pseudomonadota</taxon>
        <taxon>Gammaproteobacteria</taxon>
        <taxon>Enterobacterales</taxon>
        <taxon>Erwiniaceae</taxon>
        <taxon>Tatumella</taxon>
    </lineage>
</organism>
<dbReference type="InterPro" id="IPR057522">
    <property type="entry name" value="HofO_C"/>
</dbReference>
<accession>A0ABW1VN89</accession>
<comment type="caution">
    <text evidence="3">The sequence shown here is derived from an EMBL/GenBank/DDBJ whole genome shotgun (WGS) entry which is preliminary data.</text>
</comment>
<name>A0ABW1VN89_9GAMM</name>
<evidence type="ECO:0000313" key="3">
    <source>
        <dbReference type="EMBL" id="MFC6361569.1"/>
    </source>
</evidence>
<reference evidence="4" key="1">
    <citation type="journal article" date="2019" name="Int. J. Syst. Evol. Microbiol.">
        <title>The Global Catalogue of Microorganisms (GCM) 10K type strain sequencing project: providing services to taxonomists for standard genome sequencing and annotation.</title>
        <authorList>
            <consortium name="The Broad Institute Genomics Platform"/>
            <consortium name="The Broad Institute Genome Sequencing Center for Infectious Disease"/>
            <person name="Wu L."/>
            <person name="Ma J."/>
        </authorList>
    </citation>
    <scope>NUCLEOTIDE SEQUENCE [LARGE SCALE GENOMIC DNA]</scope>
    <source>
        <strain evidence="4">CGMCC 4.1530</strain>
    </source>
</reference>
<keyword evidence="1" id="KW-0812">Transmembrane</keyword>
<sequence length="162" mass="19498">MTEWATGMLYRPHYQQWGLFLLTSACGLLFSALLLILPEWQRWQRSEQQYLRQDNFLRQQQEQLSRLLPAEQLRDQLLIRRNTQQQKTGIALEEILAGNEITLRRWRNTESPAEIQLQLDWPQVAVFFRQMRILQPSLLPIRFGLEYREEGLEMVMWLNPDE</sequence>
<protein>
    <recommendedName>
        <fullName evidence="2">DNA utilization protein HofO C-terminal domain-containing protein</fullName>
    </recommendedName>
</protein>
<proteinExistence type="predicted"/>
<dbReference type="Pfam" id="PF25319">
    <property type="entry name" value="HofO"/>
    <property type="match status" value="1"/>
</dbReference>
<keyword evidence="1" id="KW-1133">Transmembrane helix</keyword>
<dbReference type="RefSeq" id="WP_212707389.1">
    <property type="nucleotide sequence ID" value="NZ_BAAAFW010000058.1"/>
</dbReference>
<feature type="domain" description="DNA utilization protein HofO C-terminal" evidence="2">
    <location>
        <begin position="92"/>
        <end position="161"/>
    </location>
</feature>
<evidence type="ECO:0000256" key="1">
    <source>
        <dbReference type="SAM" id="Phobius"/>
    </source>
</evidence>